<evidence type="ECO:0000313" key="3">
    <source>
        <dbReference type="Proteomes" id="UP000189739"/>
    </source>
</evidence>
<dbReference type="Proteomes" id="UP000189739">
    <property type="component" value="Unassembled WGS sequence"/>
</dbReference>
<reference evidence="2 3" key="1">
    <citation type="submission" date="2016-07" db="EMBL/GenBank/DDBJ databases">
        <title>Genomic analysis of zinc-resistant bacterium Mucilaginibacter pedocola TBZ30.</title>
        <authorList>
            <person name="Huang J."/>
            <person name="Tang J."/>
        </authorList>
    </citation>
    <scope>NUCLEOTIDE SEQUENCE [LARGE SCALE GENOMIC DNA]</scope>
    <source>
        <strain evidence="2 3">TBZ30</strain>
    </source>
</reference>
<evidence type="ECO:0000256" key="1">
    <source>
        <dbReference type="SAM" id="MobiDB-lite"/>
    </source>
</evidence>
<feature type="region of interest" description="Disordered" evidence="1">
    <location>
        <begin position="1"/>
        <end position="80"/>
    </location>
</feature>
<dbReference type="STRING" id="1792845.BC343_24240"/>
<feature type="compositionally biased region" description="Low complexity" evidence="1">
    <location>
        <begin position="48"/>
        <end position="71"/>
    </location>
</feature>
<sequence length="80" mass="8382">MTDPKDKTPQSQPDATPEASEQEVVTNAEEAGKIVNTDEVPAEEEAAESPVSEAQPDTALNTDTAITNTDDANGDEPVVN</sequence>
<dbReference type="EMBL" id="MBTF01000005">
    <property type="protein sequence ID" value="OOQ60706.1"/>
    <property type="molecule type" value="Genomic_DNA"/>
</dbReference>
<organism evidence="2 3">
    <name type="scientific">Mucilaginibacter pedocola</name>
    <dbReference type="NCBI Taxonomy" id="1792845"/>
    <lineage>
        <taxon>Bacteria</taxon>
        <taxon>Pseudomonadati</taxon>
        <taxon>Bacteroidota</taxon>
        <taxon>Sphingobacteriia</taxon>
        <taxon>Sphingobacteriales</taxon>
        <taxon>Sphingobacteriaceae</taxon>
        <taxon>Mucilaginibacter</taxon>
    </lineage>
</organism>
<gene>
    <name evidence="2" type="ORF">BC343_24240</name>
</gene>
<protein>
    <submittedName>
        <fullName evidence="2">Uncharacterized protein</fullName>
    </submittedName>
</protein>
<name>A0A1S9PIC8_9SPHI</name>
<accession>A0A1S9PIC8</accession>
<comment type="caution">
    <text evidence="2">The sequence shown here is derived from an EMBL/GenBank/DDBJ whole genome shotgun (WGS) entry which is preliminary data.</text>
</comment>
<evidence type="ECO:0000313" key="2">
    <source>
        <dbReference type="EMBL" id="OOQ60706.1"/>
    </source>
</evidence>
<dbReference type="AlphaFoldDB" id="A0A1S9PIC8"/>
<proteinExistence type="predicted"/>
<keyword evidence="3" id="KW-1185">Reference proteome</keyword>